<protein>
    <recommendedName>
        <fullName evidence="4">Reverse transcriptase Ty1/copia-type domain-containing protein</fullName>
    </recommendedName>
</protein>
<evidence type="ECO:0008006" key="4">
    <source>
        <dbReference type="Google" id="ProtNLM"/>
    </source>
</evidence>
<gene>
    <name evidence="2" type="ORF">U9M48_008679</name>
</gene>
<sequence length="235" mass="25459">MPSLRAGAVFGCPSCATRGPGVPCRATRGPEFPSSSAAPRAAPEAPLSPARPRAAPVPPLRYAQPVRVYQRRTVVSPAPTPPLPASPVPAPSTSPPAGPPEPPRHPRLAARVESTVYHPPVLERDPRHLHPMVTRRVAGVLRPAVLSTTAAEPGISHVPFSVRDALADPHWRRAMEEEYTALLANQTWDLVPPPPGGNEVTGKWIWTHKRRANGTLDRYKARWVLRGFTQRPGVD</sequence>
<accession>A0AAQ3SPR9</accession>
<feature type="region of interest" description="Disordered" evidence="1">
    <location>
        <begin position="1"/>
        <end position="106"/>
    </location>
</feature>
<dbReference type="Proteomes" id="UP001341281">
    <property type="component" value="Chromosome 02"/>
</dbReference>
<evidence type="ECO:0000313" key="2">
    <source>
        <dbReference type="EMBL" id="WVZ58402.1"/>
    </source>
</evidence>
<feature type="compositionally biased region" description="Pro residues" evidence="1">
    <location>
        <begin position="78"/>
        <end position="101"/>
    </location>
</feature>
<keyword evidence="3" id="KW-1185">Reference proteome</keyword>
<feature type="compositionally biased region" description="Low complexity" evidence="1">
    <location>
        <begin position="33"/>
        <end position="54"/>
    </location>
</feature>
<organism evidence="2 3">
    <name type="scientific">Paspalum notatum var. saurae</name>
    <dbReference type="NCBI Taxonomy" id="547442"/>
    <lineage>
        <taxon>Eukaryota</taxon>
        <taxon>Viridiplantae</taxon>
        <taxon>Streptophyta</taxon>
        <taxon>Embryophyta</taxon>
        <taxon>Tracheophyta</taxon>
        <taxon>Spermatophyta</taxon>
        <taxon>Magnoliopsida</taxon>
        <taxon>Liliopsida</taxon>
        <taxon>Poales</taxon>
        <taxon>Poaceae</taxon>
        <taxon>PACMAD clade</taxon>
        <taxon>Panicoideae</taxon>
        <taxon>Andropogonodae</taxon>
        <taxon>Paspaleae</taxon>
        <taxon>Paspalinae</taxon>
        <taxon>Paspalum</taxon>
    </lineage>
</organism>
<dbReference type="AlphaFoldDB" id="A0AAQ3SPR9"/>
<dbReference type="EMBL" id="CP144746">
    <property type="protein sequence ID" value="WVZ58402.1"/>
    <property type="molecule type" value="Genomic_DNA"/>
</dbReference>
<name>A0AAQ3SPR9_PASNO</name>
<evidence type="ECO:0000313" key="3">
    <source>
        <dbReference type="Proteomes" id="UP001341281"/>
    </source>
</evidence>
<proteinExistence type="predicted"/>
<evidence type="ECO:0000256" key="1">
    <source>
        <dbReference type="SAM" id="MobiDB-lite"/>
    </source>
</evidence>
<reference evidence="2 3" key="1">
    <citation type="submission" date="2024-02" db="EMBL/GenBank/DDBJ databases">
        <title>High-quality chromosome-scale genome assembly of Pensacola bahiagrass (Paspalum notatum Flugge var. saurae).</title>
        <authorList>
            <person name="Vega J.M."/>
            <person name="Podio M."/>
            <person name="Orjuela J."/>
            <person name="Siena L.A."/>
            <person name="Pessino S.C."/>
            <person name="Combes M.C."/>
            <person name="Mariac C."/>
            <person name="Albertini E."/>
            <person name="Pupilli F."/>
            <person name="Ortiz J.P.A."/>
            <person name="Leblanc O."/>
        </authorList>
    </citation>
    <scope>NUCLEOTIDE SEQUENCE [LARGE SCALE GENOMIC DNA]</scope>
    <source>
        <strain evidence="2">R1</strain>
        <tissue evidence="2">Leaf</tissue>
    </source>
</reference>